<organism evidence="1 2">
    <name type="scientific">Artomyces pyxidatus</name>
    <dbReference type="NCBI Taxonomy" id="48021"/>
    <lineage>
        <taxon>Eukaryota</taxon>
        <taxon>Fungi</taxon>
        <taxon>Dikarya</taxon>
        <taxon>Basidiomycota</taxon>
        <taxon>Agaricomycotina</taxon>
        <taxon>Agaricomycetes</taxon>
        <taxon>Russulales</taxon>
        <taxon>Auriscalpiaceae</taxon>
        <taxon>Artomyces</taxon>
    </lineage>
</organism>
<reference evidence="1" key="1">
    <citation type="submission" date="2021-03" db="EMBL/GenBank/DDBJ databases">
        <authorList>
            <consortium name="DOE Joint Genome Institute"/>
            <person name="Ahrendt S."/>
            <person name="Looney B.P."/>
            <person name="Miyauchi S."/>
            <person name="Morin E."/>
            <person name="Drula E."/>
            <person name="Courty P.E."/>
            <person name="Chicoki N."/>
            <person name="Fauchery L."/>
            <person name="Kohler A."/>
            <person name="Kuo A."/>
            <person name="Labutti K."/>
            <person name="Pangilinan J."/>
            <person name="Lipzen A."/>
            <person name="Riley R."/>
            <person name="Andreopoulos W."/>
            <person name="He G."/>
            <person name="Johnson J."/>
            <person name="Barry K.W."/>
            <person name="Grigoriev I.V."/>
            <person name="Nagy L."/>
            <person name="Hibbett D."/>
            <person name="Henrissat B."/>
            <person name="Matheny P.B."/>
            <person name="Labbe J."/>
            <person name="Martin F."/>
        </authorList>
    </citation>
    <scope>NUCLEOTIDE SEQUENCE</scope>
    <source>
        <strain evidence="1">HHB10654</strain>
    </source>
</reference>
<sequence length="1069" mass="120432">MAAPLSDGPSGIGSKPCRWYQQGHCRYGLKCKFRHDSVIQGTNVPIGVGDTPRTSRVEPQSDYSVVLASPVVLAASSSNIVFTGESTKPGPFRPKRGELPCYAWKAGNCAKGAKCWFAHDPEVQDGERRRQENRAKQAAARQARLTQESDVRARKLREEHKAAERHQAKMEERARHEIELEAQREKEAERRRQEEEEERVRQEAQRLIREEERRLAQERAREERERVRKIREAEKEARLAELAKEEAAQTTQTVILGSIVTFGAGMDVRNIITGFESCTVRVKNLPLNARLDEVAALFTQQGIDAGRFQIVGMKKTPDGKQAADVVADGESGGALAAGLDDIEFRDERLSFEVGPYNSPGGMGMTSTDRDVDVLTMSWHGPSSMYVAEYDDMEQAQRKVRELDGMYWRGRRLKVQINTLPPGRYVSNFRPNSIKIMNLLPSASDEDVMTYCGSSSVRRLRASDYDLDTALQTLRTWLNHISPVQDFTQSSTGDTTGGVISVRARFTSHDEAQKVSDTLVNNRFHWLGNSNIWTRLPTPMQYTLIIPVEQYRAQRAQWQTLKGNIKDKAACSLSVHELHPVRIRLSGSMKQAVGALKVRVENLAGGEKVEGWHSSFGVPGFPLWLSILQETGAFVRADWRKQVLKVYGEPRSVEQARAAVKAELDRLASLEWTVILKKSSVSFFLRHGVPALKETFGEDSVKFVASTRKITITGGEDVRHTFDRLVQESLSGHGTLPVSAGQLTCPICYDDVSSPERLGCGHIYCTACIRHFLMSALDSDQFPLVCMGDESRCGVPIAIPAMFKFLPRAAFDRLMEIAFVAHVAKHPQELRYCKTPDCTQIYRTTGAASPSVLQCPSCFSTVCSSCDEEGHEGVTCEMQKALKDPAEQDRLNDEWITQQGGRVKKCPQCNLLIEKTEGCNHMSCRCGAHICWRCMGIFEAGTIYRHMHSAHGGIHDDTPNNPVPNADYAQQEELLRQVAQRRQLAALEAVRREEDVRRREEVARREREALRQQAELRRQTEARVRQFAAYTQPQVQFVAANAEARTRERLRQAEERSRREREEGGWCMIM</sequence>
<dbReference type="EMBL" id="MU277187">
    <property type="protein sequence ID" value="KAI0069253.1"/>
    <property type="molecule type" value="Genomic_DNA"/>
</dbReference>
<proteinExistence type="predicted"/>
<evidence type="ECO:0000313" key="2">
    <source>
        <dbReference type="Proteomes" id="UP000814140"/>
    </source>
</evidence>
<accession>A0ACB8TLH4</accession>
<dbReference type="Proteomes" id="UP000814140">
    <property type="component" value="Unassembled WGS sequence"/>
</dbReference>
<keyword evidence="2" id="KW-1185">Reference proteome</keyword>
<protein>
    <submittedName>
        <fullName evidence="1">Uncharacterized protein</fullName>
    </submittedName>
</protein>
<name>A0ACB8TLH4_9AGAM</name>
<gene>
    <name evidence="1" type="ORF">BV25DRAFT_119859</name>
</gene>
<evidence type="ECO:0000313" key="1">
    <source>
        <dbReference type="EMBL" id="KAI0069253.1"/>
    </source>
</evidence>
<comment type="caution">
    <text evidence="1">The sequence shown here is derived from an EMBL/GenBank/DDBJ whole genome shotgun (WGS) entry which is preliminary data.</text>
</comment>
<reference evidence="1" key="2">
    <citation type="journal article" date="2022" name="New Phytol.">
        <title>Evolutionary transition to the ectomycorrhizal habit in the genomes of a hyperdiverse lineage of mushroom-forming fungi.</title>
        <authorList>
            <person name="Looney B."/>
            <person name="Miyauchi S."/>
            <person name="Morin E."/>
            <person name="Drula E."/>
            <person name="Courty P.E."/>
            <person name="Kohler A."/>
            <person name="Kuo A."/>
            <person name="LaButti K."/>
            <person name="Pangilinan J."/>
            <person name="Lipzen A."/>
            <person name="Riley R."/>
            <person name="Andreopoulos W."/>
            <person name="He G."/>
            <person name="Johnson J."/>
            <person name="Nolan M."/>
            <person name="Tritt A."/>
            <person name="Barry K.W."/>
            <person name="Grigoriev I.V."/>
            <person name="Nagy L.G."/>
            <person name="Hibbett D."/>
            <person name="Henrissat B."/>
            <person name="Matheny P.B."/>
            <person name="Labbe J."/>
            <person name="Martin F.M."/>
        </authorList>
    </citation>
    <scope>NUCLEOTIDE SEQUENCE</scope>
    <source>
        <strain evidence="1">HHB10654</strain>
    </source>
</reference>